<proteinExistence type="predicted"/>
<comment type="caution">
    <text evidence="3">The sequence shown here is derived from an EMBL/GenBank/DDBJ whole genome shotgun (WGS) entry which is preliminary data.</text>
</comment>
<dbReference type="OrthoDB" id="9975943at2759"/>
<evidence type="ECO:0008006" key="5">
    <source>
        <dbReference type="Google" id="ProtNLM"/>
    </source>
</evidence>
<dbReference type="Proteomes" id="UP000192596">
    <property type="component" value="Unassembled WGS sequence"/>
</dbReference>
<keyword evidence="4" id="KW-1185">Reference proteome</keyword>
<accession>A0A1V8TUM1</accession>
<dbReference type="EMBL" id="NAJO01000001">
    <property type="protein sequence ID" value="OQO15048.1"/>
    <property type="molecule type" value="Genomic_DNA"/>
</dbReference>
<protein>
    <recommendedName>
        <fullName evidence="5">NAD(P)-binding domain-containing protein</fullName>
    </recommendedName>
</protein>
<feature type="coiled-coil region" evidence="1">
    <location>
        <begin position="155"/>
        <end position="215"/>
    </location>
</feature>
<dbReference type="Gene3D" id="1.10.150.750">
    <property type="match status" value="1"/>
</dbReference>
<evidence type="ECO:0000256" key="2">
    <source>
        <dbReference type="SAM" id="MobiDB-lite"/>
    </source>
</evidence>
<dbReference type="SUPFAM" id="SSF56784">
    <property type="entry name" value="HAD-like"/>
    <property type="match status" value="1"/>
</dbReference>
<evidence type="ECO:0000313" key="4">
    <source>
        <dbReference type="Proteomes" id="UP000192596"/>
    </source>
</evidence>
<keyword evidence="1" id="KW-0175">Coiled coil</keyword>
<evidence type="ECO:0000313" key="3">
    <source>
        <dbReference type="EMBL" id="OQO15048.1"/>
    </source>
</evidence>
<feature type="compositionally biased region" description="Polar residues" evidence="2">
    <location>
        <begin position="449"/>
        <end position="471"/>
    </location>
</feature>
<dbReference type="AlphaFoldDB" id="A0A1V8TUM1"/>
<feature type="compositionally biased region" description="Basic and acidic residues" evidence="2">
    <location>
        <begin position="405"/>
        <end position="417"/>
    </location>
</feature>
<dbReference type="PANTHER" id="PTHR14097:SF8">
    <property type="entry name" value="NAD(P)-BINDING DOMAIN-CONTAINING PROTEIN"/>
    <property type="match status" value="1"/>
</dbReference>
<dbReference type="InterPro" id="IPR036291">
    <property type="entry name" value="NAD(P)-bd_dom_sf"/>
</dbReference>
<dbReference type="SUPFAM" id="SSF51735">
    <property type="entry name" value="NAD(P)-binding Rossmann-fold domains"/>
    <property type="match status" value="1"/>
</dbReference>
<name>A0A1V8TUM1_9PEZI</name>
<dbReference type="Gene3D" id="3.40.50.1000">
    <property type="entry name" value="HAD superfamily/HAD-like"/>
    <property type="match status" value="1"/>
</dbReference>
<dbReference type="InterPro" id="IPR036412">
    <property type="entry name" value="HAD-like_sf"/>
</dbReference>
<reference evidence="4" key="1">
    <citation type="submission" date="2017-03" db="EMBL/GenBank/DDBJ databases">
        <title>Genomes of endolithic fungi from Antarctica.</title>
        <authorList>
            <person name="Coleine C."/>
            <person name="Masonjones S."/>
            <person name="Stajich J.E."/>
        </authorList>
    </citation>
    <scope>NUCLEOTIDE SEQUENCE [LARGE SCALE GENOMIC DNA]</scope>
    <source>
        <strain evidence="4">CCFEE 5527</strain>
    </source>
</reference>
<feature type="region of interest" description="Disordered" evidence="2">
    <location>
        <begin position="387"/>
        <end position="419"/>
    </location>
</feature>
<dbReference type="InParanoid" id="A0A1V8TUM1"/>
<dbReference type="Gene3D" id="3.40.50.720">
    <property type="entry name" value="NAD(P)-binding Rossmann-like Domain"/>
    <property type="match status" value="1"/>
</dbReference>
<organism evidence="3 4">
    <name type="scientific">Cryoendolithus antarcticus</name>
    <dbReference type="NCBI Taxonomy" id="1507870"/>
    <lineage>
        <taxon>Eukaryota</taxon>
        <taxon>Fungi</taxon>
        <taxon>Dikarya</taxon>
        <taxon>Ascomycota</taxon>
        <taxon>Pezizomycotina</taxon>
        <taxon>Dothideomycetes</taxon>
        <taxon>Dothideomycetidae</taxon>
        <taxon>Cladosporiales</taxon>
        <taxon>Cladosporiaceae</taxon>
        <taxon>Cryoendolithus</taxon>
    </lineage>
</organism>
<evidence type="ECO:0000256" key="1">
    <source>
        <dbReference type="SAM" id="Coils"/>
    </source>
</evidence>
<feature type="region of interest" description="Disordered" evidence="2">
    <location>
        <begin position="279"/>
        <end position="368"/>
    </location>
</feature>
<feature type="compositionally biased region" description="Basic residues" evidence="2">
    <location>
        <begin position="67"/>
        <end position="82"/>
    </location>
</feature>
<feature type="region of interest" description="Disordered" evidence="2">
    <location>
        <begin position="447"/>
        <end position="471"/>
    </location>
</feature>
<sequence length="1144" mass="126156">MASPARTPTSNEHRLAVRRARLQVTHVYPGLATTTADPGDTSDKENQDAQSTINADNEEVFESKPNNKPKQRVMSSSRRRHPTPTTSRPSRGSLSGDERLLWTEHLEAELEAAQTKLAAATSSTVSRQNGRRLVAALQKSKNLELCVKDWEDRYDERIQEKVDDHNLEKKDLKDEINRVTTKLHFVEELLEQKQTVQLQRAIEEVEAQKEDAIAKCEARVTAAELRTQQAETLLAQSQDAVALDAAQQTIIALEATNAHVTKRLEIITDLFGSVTSTDICESPSRQSRGHVRPRSMLPRFPTTGNLLSSPERRPVASPAVNMPDWSLDHTTVIDSDHHNDDTTNTPSSAYRPHRRMRRFGAGSMGPRPLILPSTSSTNSFFDDVPATAPAFEHHNTPPQFPFGTEHTDRRRSGDLSTRRRASTMIDRLTQANLSAIDSKRSPLHDSTMRRVSNMSSASRATPTTGGSIRNTKNLLEELQACASYVRTEDSEAIRLSLEEGEEGEGEWNDSQTVRSVDDDETQAVALEEGKMEGLNKTPAKGGLGLRTGSPTLKGVFGKGGMSTLDRLMSWVEILLRGRFQGTIRTKLRNWVVWVATCIATKDETRAALEEDEMVDAVINQTAHFAIFRTPEIAIMAFDIPWRQLKALSFDIYGTLIDWNGGMRVSSRNTALGPYLPEDDDKLLERLYFHTTPVEREHPTMKKSDINAEGLRRYATALNLVATGKLTQQQVEEAAIKHGSSIGSYPAFEDTVDAIQRLAKHYKLIPISNVDHESFNGTLSGPLKGCKFDAWYIAEDIGSYKPDLKNFQYLLEHVKSEFGAEKGELLHVAQSIFHDQEPAREVGLQSVWVDRYGIVEKWGRTAEDMQTEYKYKLSTQSLGELADIVEKALGPDDGGKRASSVICSQTLVMHIILSGATGKAGSAILQHALASPSISRISVLSRRRVKLAEGHTKANVIVQDDFASYPPDTLAQLKGAKGCVWALGISAVGMNEADYTRITYDYTLAAAKAFAGLNDGGDFNFVFMSGEGASMEGKGQLFARVKGRTEKALLELNLPGLKIFNVRPAAIDDQGKGLMERQPGLMDRVARGIGAVLKVVAPSFVITTDVLAKACLNLVMGDGSPLREGKGVEAQGRLMRNVKLKELGA</sequence>
<dbReference type="InterPro" id="IPR023214">
    <property type="entry name" value="HAD_sf"/>
</dbReference>
<feature type="region of interest" description="Disordered" evidence="2">
    <location>
        <begin position="26"/>
        <end position="96"/>
    </location>
</feature>
<dbReference type="PANTHER" id="PTHR14097">
    <property type="entry name" value="OXIDOREDUCTASE HTATIP2"/>
    <property type="match status" value="1"/>
</dbReference>
<gene>
    <name evidence="3" type="ORF">B0A48_00430</name>
</gene>